<feature type="domain" description="Peptidase C14 caspase" evidence="2">
    <location>
        <begin position="6"/>
        <end position="309"/>
    </location>
</feature>
<dbReference type="InterPro" id="IPR029030">
    <property type="entry name" value="Caspase-like_dom_sf"/>
</dbReference>
<dbReference type="Pfam" id="PF00656">
    <property type="entry name" value="Peptidase_C14"/>
    <property type="match status" value="1"/>
</dbReference>
<reference evidence="3 4" key="1">
    <citation type="submission" date="2019-11" db="EMBL/GenBank/DDBJ databases">
        <title>Whole genome sequence of Oryza granulata.</title>
        <authorList>
            <person name="Li W."/>
        </authorList>
    </citation>
    <scope>NUCLEOTIDE SEQUENCE [LARGE SCALE GENOMIC DNA]</scope>
    <source>
        <strain evidence="4">cv. Menghai</strain>
        <tissue evidence="3">Leaf</tissue>
    </source>
</reference>
<name>A0A6G1D672_9ORYZ</name>
<dbReference type="InterPro" id="IPR011600">
    <property type="entry name" value="Pept_C14_caspase"/>
</dbReference>
<dbReference type="PANTHER" id="PTHR48104:SF7">
    <property type="entry name" value="METACASPASE-9"/>
    <property type="match status" value="1"/>
</dbReference>
<dbReference type="GO" id="GO:0005737">
    <property type="term" value="C:cytoplasm"/>
    <property type="evidence" value="ECO:0007669"/>
    <property type="project" value="TreeGrafter"/>
</dbReference>
<evidence type="ECO:0000259" key="2">
    <source>
        <dbReference type="Pfam" id="PF00656"/>
    </source>
</evidence>
<evidence type="ECO:0000256" key="1">
    <source>
        <dbReference type="ARBA" id="ARBA00009005"/>
    </source>
</evidence>
<dbReference type="Gene3D" id="3.40.50.12660">
    <property type="match status" value="2"/>
</dbReference>
<organism evidence="3 4">
    <name type="scientific">Oryza meyeriana var. granulata</name>
    <dbReference type="NCBI Taxonomy" id="110450"/>
    <lineage>
        <taxon>Eukaryota</taxon>
        <taxon>Viridiplantae</taxon>
        <taxon>Streptophyta</taxon>
        <taxon>Embryophyta</taxon>
        <taxon>Tracheophyta</taxon>
        <taxon>Spermatophyta</taxon>
        <taxon>Magnoliopsida</taxon>
        <taxon>Liliopsida</taxon>
        <taxon>Poales</taxon>
        <taxon>Poaceae</taxon>
        <taxon>BOP clade</taxon>
        <taxon>Oryzoideae</taxon>
        <taxon>Oryzeae</taxon>
        <taxon>Oryzinae</taxon>
        <taxon>Oryza</taxon>
        <taxon>Oryza meyeriana</taxon>
    </lineage>
</organism>
<evidence type="ECO:0000313" key="4">
    <source>
        <dbReference type="Proteomes" id="UP000479710"/>
    </source>
</evidence>
<dbReference type="Proteomes" id="UP000479710">
    <property type="component" value="Unassembled WGS sequence"/>
</dbReference>
<dbReference type="SUPFAM" id="SSF52129">
    <property type="entry name" value="Caspase-like"/>
    <property type="match status" value="1"/>
</dbReference>
<comment type="similarity">
    <text evidence="1">Belongs to the peptidase C14B family.</text>
</comment>
<dbReference type="GO" id="GO:0004197">
    <property type="term" value="F:cysteine-type endopeptidase activity"/>
    <property type="evidence" value="ECO:0007669"/>
    <property type="project" value="InterPro"/>
</dbReference>
<dbReference type="OrthoDB" id="3223806at2759"/>
<accession>A0A6G1D672</accession>
<sequence length="338" mass="35584">MESAKKKLATLVGCNYAGTPNELQGCINDVVAMRDTLINRFGFASGDVTVLTDERGSPVLPTGANIKRALADMVACAAPGDVLFFHYSGHGTLIPPVKAHHGHGECDEAIVPCDFNLITDVDFRRLVDRVPRGASFTMVSDSCHSGGLIDLEKEQIGPAVLSGGTPAAVASTPTTRTAARFLPYTAVIDHLSGVSGVDAAHHVAEHLLALFGTDASAKFHHHNHDAEQPARPDDGILLSGCQTDETSADVPEDDEAAAGGKACGAFSNAIQTVLASHPPPVSNRELVSMARRVLSEQGFEQHPCLYCSDANAEAPFLWQEEEKTIAVTAAAEPAMSAL</sequence>
<dbReference type="InterPro" id="IPR050452">
    <property type="entry name" value="Metacaspase"/>
</dbReference>
<evidence type="ECO:0000313" key="3">
    <source>
        <dbReference type="EMBL" id="KAF0907263.1"/>
    </source>
</evidence>
<comment type="caution">
    <text evidence="3">The sequence shown here is derived from an EMBL/GenBank/DDBJ whole genome shotgun (WGS) entry which is preliminary data.</text>
</comment>
<proteinExistence type="inferred from homology"/>
<dbReference type="AlphaFoldDB" id="A0A6G1D672"/>
<protein>
    <recommendedName>
        <fullName evidence="2">Peptidase C14 caspase domain-containing protein</fullName>
    </recommendedName>
</protein>
<dbReference type="GO" id="GO:0006508">
    <property type="term" value="P:proteolysis"/>
    <property type="evidence" value="ECO:0007669"/>
    <property type="project" value="InterPro"/>
</dbReference>
<gene>
    <name evidence="3" type="ORF">E2562_015766</name>
</gene>
<dbReference type="PANTHER" id="PTHR48104">
    <property type="entry name" value="METACASPASE-4"/>
    <property type="match status" value="1"/>
</dbReference>
<dbReference type="EMBL" id="SPHZ02000007">
    <property type="protein sequence ID" value="KAF0907263.1"/>
    <property type="molecule type" value="Genomic_DNA"/>
</dbReference>
<keyword evidence="4" id="KW-1185">Reference proteome</keyword>